<name>L9Z3G0_9EURY</name>
<organism evidence="1 2">
    <name type="scientific">Natrinema gari JCM 14663</name>
    <dbReference type="NCBI Taxonomy" id="1230459"/>
    <lineage>
        <taxon>Archaea</taxon>
        <taxon>Methanobacteriati</taxon>
        <taxon>Methanobacteriota</taxon>
        <taxon>Stenosarchaea group</taxon>
        <taxon>Halobacteria</taxon>
        <taxon>Halobacteriales</taxon>
        <taxon>Natrialbaceae</taxon>
        <taxon>Natrinema</taxon>
    </lineage>
</organism>
<sequence length="105" mass="12364">MATYYVISSPDHDADQPHSRNWPKVLRISFEAREIKLWQGKGHGLGGASYDFEEFEVEEWTDFLEGCGGEWLREELSRHESLTVIEETDFVRRLNRHVPLKTEDR</sequence>
<dbReference type="PATRIC" id="fig|1230459.4.peg.1606"/>
<dbReference type="EMBL" id="AOIJ01000044">
    <property type="protein sequence ID" value="ELY81030.1"/>
    <property type="molecule type" value="Genomic_DNA"/>
</dbReference>
<accession>L9Z3G0</accession>
<reference evidence="1 2" key="1">
    <citation type="journal article" date="2014" name="PLoS Genet.">
        <title>Phylogenetically driven sequencing of extremely halophilic archaea reveals strategies for static and dynamic osmo-response.</title>
        <authorList>
            <person name="Becker E.A."/>
            <person name="Seitzer P.M."/>
            <person name="Tritt A."/>
            <person name="Larsen D."/>
            <person name="Krusor M."/>
            <person name="Yao A.I."/>
            <person name="Wu D."/>
            <person name="Madern D."/>
            <person name="Eisen J.A."/>
            <person name="Darling A.E."/>
            <person name="Facciotti M.T."/>
        </authorList>
    </citation>
    <scope>NUCLEOTIDE SEQUENCE [LARGE SCALE GENOMIC DNA]</scope>
    <source>
        <strain evidence="1 2">JCM 14663</strain>
    </source>
</reference>
<protein>
    <submittedName>
        <fullName evidence="1">Uncharacterized protein</fullName>
    </submittedName>
</protein>
<keyword evidence="2" id="KW-1185">Reference proteome</keyword>
<evidence type="ECO:0000313" key="1">
    <source>
        <dbReference type="EMBL" id="ELY81030.1"/>
    </source>
</evidence>
<dbReference type="RefSeq" id="WP_008454755.1">
    <property type="nucleotide sequence ID" value="NZ_AOIJ01000044.1"/>
</dbReference>
<gene>
    <name evidence="1" type="ORF">C486_08028</name>
</gene>
<dbReference type="Proteomes" id="UP000011592">
    <property type="component" value="Unassembled WGS sequence"/>
</dbReference>
<comment type="caution">
    <text evidence="1">The sequence shown here is derived from an EMBL/GenBank/DDBJ whole genome shotgun (WGS) entry which is preliminary data.</text>
</comment>
<dbReference type="AlphaFoldDB" id="L9Z3G0"/>
<proteinExistence type="predicted"/>
<evidence type="ECO:0000313" key="2">
    <source>
        <dbReference type="Proteomes" id="UP000011592"/>
    </source>
</evidence>